<evidence type="ECO:0000313" key="2">
    <source>
        <dbReference type="Proteomes" id="UP001062776"/>
    </source>
</evidence>
<keyword evidence="2" id="KW-1185">Reference proteome</keyword>
<dbReference type="EMBL" id="BAPV01000042">
    <property type="protein sequence ID" value="GBQ91310.1"/>
    <property type="molecule type" value="Genomic_DNA"/>
</dbReference>
<name>A0ABQ0Q4T3_9PROT</name>
<dbReference type="Proteomes" id="UP001062776">
    <property type="component" value="Unassembled WGS sequence"/>
</dbReference>
<comment type="caution">
    <text evidence="1">The sequence shown here is derived from an EMBL/GenBank/DDBJ whole genome shotgun (WGS) entry which is preliminary data.</text>
</comment>
<evidence type="ECO:0000313" key="1">
    <source>
        <dbReference type="EMBL" id="GBQ91310.1"/>
    </source>
</evidence>
<organism evidence="1 2">
    <name type="scientific">Asaia krungthepensis NRIC 0535</name>
    <dbReference type="NCBI Taxonomy" id="1307925"/>
    <lineage>
        <taxon>Bacteria</taxon>
        <taxon>Pseudomonadati</taxon>
        <taxon>Pseudomonadota</taxon>
        <taxon>Alphaproteobacteria</taxon>
        <taxon>Acetobacterales</taxon>
        <taxon>Acetobacteraceae</taxon>
        <taxon>Asaia</taxon>
    </lineage>
</organism>
<protein>
    <submittedName>
        <fullName evidence="1">Uncharacterized protein</fullName>
    </submittedName>
</protein>
<gene>
    <name evidence="1" type="ORF">AA0535_2262</name>
</gene>
<accession>A0ABQ0Q4T3</accession>
<reference evidence="1" key="1">
    <citation type="submission" date="2013-04" db="EMBL/GenBank/DDBJ databases">
        <title>The genome sequencing project of 58 acetic acid bacteria.</title>
        <authorList>
            <person name="Okamoto-Kainuma A."/>
            <person name="Ishikawa M."/>
            <person name="Umino S."/>
            <person name="Koizumi Y."/>
            <person name="Shiwa Y."/>
            <person name="Yoshikawa H."/>
            <person name="Matsutani M."/>
            <person name="Matsushita K."/>
        </authorList>
    </citation>
    <scope>NUCLEOTIDE SEQUENCE</scope>
    <source>
        <strain evidence="1">NRIC 0535</strain>
    </source>
</reference>
<sequence>MTIEIFAGGPVVSGKSISMAEFHERKARYDAPLSSQAAKRRVAVEMPVEYPMPDLGL</sequence>
<dbReference type="RefSeq" id="WP_264816426.1">
    <property type="nucleotide sequence ID" value="NZ_BAPV01000042.1"/>
</dbReference>
<proteinExistence type="predicted"/>